<reference evidence="1" key="1">
    <citation type="submission" date="2019-08" db="EMBL/GenBank/DDBJ databases">
        <authorList>
            <person name="Kucharzyk K."/>
            <person name="Murdoch R.W."/>
            <person name="Higgins S."/>
            <person name="Loffler F."/>
        </authorList>
    </citation>
    <scope>NUCLEOTIDE SEQUENCE</scope>
</reference>
<proteinExistence type="predicted"/>
<name>A0A645CZJ4_9ZZZZ</name>
<dbReference type="AlphaFoldDB" id="A0A645CZJ4"/>
<dbReference type="EMBL" id="VSSQ01031407">
    <property type="protein sequence ID" value="MPM82283.1"/>
    <property type="molecule type" value="Genomic_DNA"/>
</dbReference>
<accession>A0A645CZJ4</accession>
<evidence type="ECO:0000313" key="1">
    <source>
        <dbReference type="EMBL" id="MPM82283.1"/>
    </source>
</evidence>
<protein>
    <submittedName>
        <fullName evidence="1">Uncharacterized protein</fullName>
    </submittedName>
</protein>
<comment type="caution">
    <text evidence="1">The sequence shown here is derived from an EMBL/GenBank/DDBJ whole genome shotgun (WGS) entry which is preliminary data.</text>
</comment>
<gene>
    <name evidence="1" type="ORF">SDC9_129344</name>
</gene>
<sequence>MEERLVHSWGFYWHDEGDILQQVIVSADIYIYKEENDKMLKKKLRYFETEDIPISTPASDVIKYELRKIVNTMEGREQI</sequence>
<organism evidence="1">
    <name type="scientific">bioreactor metagenome</name>
    <dbReference type="NCBI Taxonomy" id="1076179"/>
    <lineage>
        <taxon>unclassified sequences</taxon>
        <taxon>metagenomes</taxon>
        <taxon>ecological metagenomes</taxon>
    </lineage>
</organism>